<dbReference type="EMBL" id="JAODUO010000029">
    <property type="protein sequence ID" value="KAK2192483.1"/>
    <property type="molecule type" value="Genomic_DNA"/>
</dbReference>
<evidence type="ECO:0000256" key="1">
    <source>
        <dbReference type="ARBA" id="ARBA00004308"/>
    </source>
</evidence>
<dbReference type="InterPro" id="IPR016342">
    <property type="entry name" value="AP_complex_bsu_1_2_4"/>
</dbReference>
<organism evidence="8 9">
    <name type="scientific">Ridgeia piscesae</name>
    <name type="common">Tubeworm</name>
    <dbReference type="NCBI Taxonomy" id="27915"/>
    <lineage>
        <taxon>Eukaryota</taxon>
        <taxon>Metazoa</taxon>
        <taxon>Spiralia</taxon>
        <taxon>Lophotrochozoa</taxon>
        <taxon>Annelida</taxon>
        <taxon>Polychaeta</taxon>
        <taxon>Sedentaria</taxon>
        <taxon>Canalipalpata</taxon>
        <taxon>Sabellida</taxon>
        <taxon>Siboglinidae</taxon>
        <taxon>Ridgeia</taxon>
    </lineage>
</organism>
<dbReference type="InterPro" id="IPR026739">
    <property type="entry name" value="AP_beta"/>
</dbReference>
<evidence type="ECO:0000259" key="7">
    <source>
        <dbReference type="Pfam" id="PF01602"/>
    </source>
</evidence>
<dbReference type="InterPro" id="IPR016024">
    <property type="entry name" value="ARM-type_fold"/>
</dbReference>
<dbReference type="AlphaFoldDB" id="A0AAD9PD20"/>
<evidence type="ECO:0000256" key="3">
    <source>
        <dbReference type="ARBA" id="ARBA00022448"/>
    </source>
</evidence>
<dbReference type="GO" id="GO:0012505">
    <property type="term" value="C:endomembrane system"/>
    <property type="evidence" value="ECO:0007669"/>
    <property type="project" value="UniProtKB-SubCell"/>
</dbReference>
<dbReference type="GO" id="GO:0030276">
    <property type="term" value="F:clathrin binding"/>
    <property type="evidence" value="ECO:0007669"/>
    <property type="project" value="InterPro"/>
</dbReference>
<dbReference type="InterPro" id="IPR011989">
    <property type="entry name" value="ARM-like"/>
</dbReference>
<evidence type="ECO:0000256" key="2">
    <source>
        <dbReference type="ARBA" id="ARBA00006613"/>
    </source>
</evidence>
<gene>
    <name evidence="8" type="ORF">NP493_29g02044</name>
</gene>
<dbReference type="GO" id="GO:0030117">
    <property type="term" value="C:membrane coat"/>
    <property type="evidence" value="ECO:0007669"/>
    <property type="project" value="InterPro"/>
</dbReference>
<feature type="domain" description="Clathrin/coatomer adaptor adaptin-like N-terminal" evidence="7">
    <location>
        <begin position="16"/>
        <end position="522"/>
    </location>
</feature>
<evidence type="ECO:0000256" key="6">
    <source>
        <dbReference type="PIRNR" id="PIRNR002291"/>
    </source>
</evidence>
<proteinExistence type="inferred from homology"/>
<dbReference type="SUPFAM" id="SSF48371">
    <property type="entry name" value="ARM repeat"/>
    <property type="match status" value="1"/>
</dbReference>
<comment type="subcellular location">
    <subcellularLocation>
        <location evidence="1">Endomembrane system</location>
    </subcellularLocation>
</comment>
<evidence type="ECO:0000256" key="4">
    <source>
        <dbReference type="ARBA" id="ARBA00022927"/>
    </source>
</evidence>
<dbReference type="GO" id="GO:0016192">
    <property type="term" value="P:vesicle-mediated transport"/>
    <property type="evidence" value="ECO:0007669"/>
    <property type="project" value="InterPro"/>
</dbReference>
<keyword evidence="3 6" id="KW-0813">Transport</keyword>
<evidence type="ECO:0000256" key="5">
    <source>
        <dbReference type="ARBA" id="ARBA00023136"/>
    </source>
</evidence>
<dbReference type="GO" id="GO:0006886">
    <property type="term" value="P:intracellular protein transport"/>
    <property type="evidence" value="ECO:0007669"/>
    <property type="project" value="InterPro"/>
</dbReference>
<comment type="similarity">
    <text evidence="2 6">Belongs to the adaptor complexes large subunit family.</text>
</comment>
<protein>
    <recommendedName>
        <fullName evidence="6">AP complex subunit beta</fullName>
    </recommendedName>
</protein>
<dbReference type="Proteomes" id="UP001209878">
    <property type="component" value="Unassembled WGS sequence"/>
</dbReference>
<keyword evidence="5 6" id="KW-0472">Membrane</keyword>
<dbReference type="Gene3D" id="1.25.10.10">
    <property type="entry name" value="Leucine-rich Repeat Variant"/>
    <property type="match status" value="1"/>
</dbReference>
<reference evidence="8" key="1">
    <citation type="journal article" date="2023" name="Mol. Biol. Evol.">
        <title>Third-Generation Sequencing Reveals the Adaptive Role of the Epigenome in Three Deep-Sea Polychaetes.</title>
        <authorList>
            <person name="Perez M."/>
            <person name="Aroh O."/>
            <person name="Sun Y."/>
            <person name="Lan Y."/>
            <person name="Juniper S.K."/>
            <person name="Young C.R."/>
            <person name="Angers B."/>
            <person name="Qian P.Y."/>
        </authorList>
    </citation>
    <scope>NUCLEOTIDE SEQUENCE</scope>
    <source>
        <strain evidence="8">R07B-5</strain>
    </source>
</reference>
<evidence type="ECO:0000313" key="8">
    <source>
        <dbReference type="EMBL" id="KAK2192483.1"/>
    </source>
</evidence>
<dbReference type="PANTHER" id="PTHR11134">
    <property type="entry name" value="ADAPTOR COMPLEX SUBUNIT BETA FAMILY MEMBER"/>
    <property type="match status" value="1"/>
</dbReference>
<name>A0AAD9PD20_RIDPI</name>
<sequence length="535" mass="59909">MYSSECYLDTVITSLNEVAVKPDVLKTRKAMKQLMLLTSSGYSARKAFPAVLKHLVNTDIMVKKLACWFVTMYAAEETEVILLAVNTLVNDCSSPNPMIRGLALKTLSSLGQTSLLEYCTEPILSGLDDTNPYVRRIAVLACVKMHHLCPEYISQHGIIDRLYAMIRDLDPIVTVNCLSVLDEILYEEGGVVINKNIAHYLLNRIGEFTEWGLTVILKLLTRYSPGSDEECFDVMNIVDRYLSHANSTVATSSLQYLFHLVKNMPHLHADVFTRAHNHILHFLSSGNAELTYVLLNFVESLLDKNRDVFGKHYKLFFCKYNEPTYLKVKKIEMLPSLTTGDNVTEVINELGMCVTVNLEVAVAATTAIGNIASAHPDMFGDCLKKLLSLLHLNLDYVTCSVLTVLKNADFRDANDIEITMQEVVKCRPQITSQAGQTALLWMLGEHGEHLKNSAYILEEYVDSVESMSCDLKLSCILAAVKLFFKKPAECQELLGSVLEQCLACSDLLIRETAIYYYHLLKTDVNEAKLVVCGSD</sequence>
<keyword evidence="4 6" id="KW-0653">Protein transport</keyword>
<accession>A0AAD9PD20</accession>
<dbReference type="Pfam" id="PF01602">
    <property type="entry name" value="Adaptin_N"/>
    <property type="match status" value="1"/>
</dbReference>
<comment type="caution">
    <text evidence="8">The sequence shown here is derived from an EMBL/GenBank/DDBJ whole genome shotgun (WGS) entry which is preliminary data.</text>
</comment>
<dbReference type="InterPro" id="IPR002553">
    <property type="entry name" value="Clathrin/coatomer_adapt-like_N"/>
</dbReference>
<dbReference type="PIRSF" id="PIRSF002291">
    <property type="entry name" value="AP_complex_beta"/>
    <property type="match status" value="1"/>
</dbReference>
<keyword evidence="9" id="KW-1185">Reference proteome</keyword>
<evidence type="ECO:0000313" key="9">
    <source>
        <dbReference type="Proteomes" id="UP001209878"/>
    </source>
</evidence>